<dbReference type="InterPro" id="IPR016342">
    <property type="entry name" value="AP_complex_bsu_1_2_4"/>
</dbReference>
<dbReference type="OrthoDB" id="10254310at2759"/>
<evidence type="ECO:0000256" key="10">
    <source>
        <dbReference type="ARBA" id="ARBA00065056"/>
    </source>
</evidence>
<dbReference type="SMART" id="SM00809">
    <property type="entry name" value="Alpha_adaptinC2"/>
    <property type="match status" value="1"/>
</dbReference>
<evidence type="ECO:0000256" key="9">
    <source>
        <dbReference type="ARBA" id="ARBA00056315"/>
    </source>
</evidence>
<evidence type="ECO:0000256" key="12">
    <source>
        <dbReference type="SAM" id="MobiDB-lite"/>
    </source>
</evidence>
<dbReference type="FunFam" id="3.30.310.10:FF:000012">
    <property type="entry name" value="Beta-adaptin-like protein"/>
    <property type="match status" value="1"/>
</dbReference>
<dbReference type="GO" id="GO:0016192">
    <property type="term" value="P:vesicle-mediated transport"/>
    <property type="evidence" value="ECO:0007669"/>
    <property type="project" value="InterPro"/>
</dbReference>
<dbReference type="Gene3D" id="3.30.310.10">
    <property type="entry name" value="TATA-Binding Protein"/>
    <property type="match status" value="1"/>
</dbReference>
<dbReference type="SUPFAM" id="SSF48371">
    <property type="entry name" value="ARM repeat"/>
    <property type="match status" value="1"/>
</dbReference>
<dbReference type="GO" id="GO:0006886">
    <property type="term" value="P:intracellular protein transport"/>
    <property type="evidence" value="ECO:0007669"/>
    <property type="project" value="InterPro"/>
</dbReference>
<evidence type="ECO:0000313" key="15">
    <source>
        <dbReference type="EMBL" id="KAH7280227.1"/>
    </source>
</evidence>
<evidence type="ECO:0000256" key="11">
    <source>
        <dbReference type="PIRNR" id="PIRNR002291"/>
    </source>
</evidence>
<evidence type="ECO:0000256" key="6">
    <source>
        <dbReference type="ARBA" id="ARBA00023034"/>
    </source>
</evidence>
<dbReference type="InterPro" id="IPR002553">
    <property type="entry name" value="Clathrin/coatomer_adapt-like_N"/>
</dbReference>
<keyword evidence="8" id="KW-0968">Cytoplasmic vesicle</keyword>
<evidence type="ECO:0000256" key="2">
    <source>
        <dbReference type="ARBA" id="ARBA00004601"/>
    </source>
</evidence>
<dbReference type="InterPro" id="IPR013037">
    <property type="entry name" value="Clathrin_b-adaptin_app_Ig-like"/>
</dbReference>
<dbReference type="SUPFAM" id="SSF55711">
    <property type="entry name" value="Subdomain of clathrin and coatomer appendage domain"/>
    <property type="match status" value="1"/>
</dbReference>
<evidence type="ECO:0000256" key="1">
    <source>
        <dbReference type="ARBA" id="ARBA00004145"/>
    </source>
</evidence>
<dbReference type="InterPro" id="IPR011989">
    <property type="entry name" value="ARM-like"/>
</dbReference>
<dbReference type="FunFam" id="2.60.40.1150:FF:000002">
    <property type="entry name" value="Beta-adaptin-like protein C"/>
    <property type="match status" value="1"/>
</dbReference>
<dbReference type="Pfam" id="PF09066">
    <property type="entry name" value="B2-adapt-app_C"/>
    <property type="match status" value="1"/>
</dbReference>
<accession>A0A8T2Q853</accession>
<protein>
    <recommendedName>
        <fullName evidence="11">Beta-adaptin-like protein</fullName>
    </recommendedName>
</protein>
<feature type="domain" description="Beta-adaptin appendage C-terminal subdomain" evidence="14">
    <location>
        <begin position="785"/>
        <end position="902"/>
    </location>
</feature>
<name>A0A8T2Q853_CERRI</name>
<organism evidence="15 16">
    <name type="scientific">Ceratopteris richardii</name>
    <name type="common">Triangle waterfern</name>
    <dbReference type="NCBI Taxonomy" id="49495"/>
    <lineage>
        <taxon>Eukaryota</taxon>
        <taxon>Viridiplantae</taxon>
        <taxon>Streptophyta</taxon>
        <taxon>Embryophyta</taxon>
        <taxon>Tracheophyta</taxon>
        <taxon>Polypodiopsida</taxon>
        <taxon>Polypodiidae</taxon>
        <taxon>Polypodiales</taxon>
        <taxon>Pteridineae</taxon>
        <taxon>Pteridaceae</taxon>
        <taxon>Parkerioideae</taxon>
        <taxon>Ceratopteris</taxon>
    </lineage>
</organism>
<dbReference type="Proteomes" id="UP000825935">
    <property type="component" value="Chromosome 37"/>
</dbReference>
<reference evidence="15" key="1">
    <citation type="submission" date="2021-08" db="EMBL/GenBank/DDBJ databases">
        <title>WGS assembly of Ceratopteris richardii.</title>
        <authorList>
            <person name="Marchant D.B."/>
            <person name="Chen G."/>
            <person name="Jenkins J."/>
            <person name="Shu S."/>
            <person name="Leebens-Mack J."/>
            <person name="Grimwood J."/>
            <person name="Schmutz J."/>
            <person name="Soltis P."/>
            <person name="Soltis D."/>
            <person name="Chen Z.-H."/>
        </authorList>
    </citation>
    <scope>NUCLEOTIDE SEQUENCE</scope>
    <source>
        <strain evidence="15">Whitten #5841</strain>
        <tissue evidence="15">Leaf</tissue>
    </source>
</reference>
<gene>
    <name evidence="15" type="ORF">KP509_37G056900</name>
</gene>
<dbReference type="SMART" id="SM01020">
    <property type="entry name" value="B2-adapt-app_C"/>
    <property type="match status" value="1"/>
</dbReference>
<evidence type="ECO:0000256" key="8">
    <source>
        <dbReference type="ARBA" id="ARBA00023329"/>
    </source>
</evidence>
<dbReference type="EMBL" id="CM035442">
    <property type="protein sequence ID" value="KAH7280227.1"/>
    <property type="molecule type" value="Genomic_DNA"/>
</dbReference>
<keyword evidence="6" id="KW-0333">Golgi apparatus</keyword>
<dbReference type="PIRSF" id="PIRSF002291">
    <property type="entry name" value="AP_complex_beta"/>
    <property type="match status" value="1"/>
</dbReference>
<evidence type="ECO:0000256" key="5">
    <source>
        <dbReference type="ARBA" id="ARBA00022927"/>
    </source>
</evidence>
<evidence type="ECO:0000313" key="16">
    <source>
        <dbReference type="Proteomes" id="UP000825935"/>
    </source>
</evidence>
<dbReference type="InterPro" id="IPR015151">
    <property type="entry name" value="B-adaptin_app_sub_C"/>
</dbReference>
<dbReference type="FunFam" id="1.25.10.10:FF:000002">
    <property type="entry name" value="AP complex subunit beta"/>
    <property type="match status" value="1"/>
</dbReference>
<keyword evidence="5 11" id="KW-0653">Protein transport</keyword>
<dbReference type="InterPro" id="IPR013041">
    <property type="entry name" value="Clathrin_app_Ig-like_sf"/>
</dbReference>
<evidence type="ECO:0000256" key="7">
    <source>
        <dbReference type="ARBA" id="ARBA00023136"/>
    </source>
</evidence>
<dbReference type="InterPro" id="IPR012295">
    <property type="entry name" value="TBP_dom_sf"/>
</dbReference>
<comment type="similarity">
    <text evidence="3 11">Belongs to the adaptor complexes large subunit family.</text>
</comment>
<comment type="subunit">
    <text evidence="10 11">Adaptor protein complexes are heterotetramers composed of two large adaptins (beta-type subunit and alpha-type or delta-type or epsilon-type or gamma-type subunit), a medium adaptin (mu-type subunit) and a small adaptin (sigma-type subunit).</text>
</comment>
<comment type="function">
    <text evidence="9 11">Subunit of clathrin-associated adaptor protein complex that plays a role in protein sorting in the late-Golgi/trans-Golgi network (TGN) and/or endosomes. The AP complexes mediate both the recruitment of clathrin to membranes and the recognition of sorting signals within the cytosolic tails of transmembrane cargo molecules.</text>
</comment>
<keyword evidence="16" id="KW-1185">Reference proteome</keyword>
<sequence>MSGHDSKYFSTTKKGEIPELKEELNSQYKDKKKDAVKKVIAAMTVGKDVSMLFTDVVNCMQTENLELKKLVYLYLINYAKSQPDLAILAVNTFVKDSQDPNPLIRALAVRTMGCIRVDKITEYLCDPLQRCLKDDDPYVRKTAAICVAKLYDINAELVEDRGFLETLKDLISDSNPMVVANAVAALAEIQESSSKVIFEITSHTLFKLLAALNECTEWGQVFILDALSSYKAKDARDAENIVERVTPRLQHANCAVVLSAVKVILQQMEHISSQDVIRTLCKKMAPPLVTLISAEPEIQYVALRNINLIVQKRPLILAHEIKVFFCKYNDPIYVKMEKLEIMIKLASDRNIDQVLLEFKEYATEVDVDFVRKAVRAIGRCAIKLERAAEKCIGVLLDLIKIKVNYVVQEAIIVIKDIFRRYPNMYESIIATLCENLDTLDEPEAKASMIWIIGEYAERIDNADELLESFLETFPEEPAQVQLQLLTAAVKLFLKKPTERPQEMIQVVLNNATQETDNPDLRDRAYIYWRLLSTDPEAAKDVVLAEKPTISDDSNQLDSSLLDELLGNIATLASVYHKPPESFVSRVKTVQKPEEDEEYLEGQDSGQNESSAPIPDSVVASVPANANRAASAAPVQPAAAPPMPDLMSDLISLDLVPVSEPTAAAPSGPPLPVIFPASAGQGLQISGRLIRRDGQVFYSLAFENNTTGPLDGFQIQFNKNTFGLAAAGPLQVPSLLPGTKADTLLPMLLFQNLSVGPPSSVLQVAVKNHQQPVWYFTDKIPLQALFLEDGKMERGSFLETWKALPDSHEVTRDLPTALISSVDATVEKLSSSNLFYIARRMLKDTNQDVLYLSCKVPYVSGKSIPFLVELTALVGSPGVKCAVKTPSPEMSPLLFDAIDFLLK</sequence>
<dbReference type="Pfam" id="PF02883">
    <property type="entry name" value="Alpha_adaptinC2"/>
    <property type="match status" value="1"/>
</dbReference>
<dbReference type="GO" id="GO:0030276">
    <property type="term" value="F:clathrin binding"/>
    <property type="evidence" value="ECO:0007669"/>
    <property type="project" value="InterPro"/>
</dbReference>
<dbReference type="GO" id="GO:0030131">
    <property type="term" value="C:clathrin adaptor complex"/>
    <property type="evidence" value="ECO:0007669"/>
    <property type="project" value="InterPro"/>
</dbReference>
<evidence type="ECO:0000256" key="3">
    <source>
        <dbReference type="ARBA" id="ARBA00006613"/>
    </source>
</evidence>
<evidence type="ECO:0000256" key="4">
    <source>
        <dbReference type="ARBA" id="ARBA00022448"/>
    </source>
</evidence>
<keyword evidence="7 11" id="KW-0472">Membrane</keyword>
<comment type="subcellular location">
    <subcellularLocation>
        <location evidence="1">Cytoplasmic vesicle</location>
        <location evidence="1">Clathrin-coated vesicle membrane</location>
        <topology evidence="1">Peripheral membrane protein</topology>
        <orientation evidence="1">Cytoplasmic side</orientation>
    </subcellularLocation>
    <subcellularLocation>
        <location evidence="2">Golgi apparatus</location>
        <location evidence="2">trans-Golgi network</location>
    </subcellularLocation>
</comment>
<dbReference type="InterPro" id="IPR016024">
    <property type="entry name" value="ARM-type_fold"/>
</dbReference>
<dbReference type="InterPro" id="IPR009028">
    <property type="entry name" value="Coatomer/calthrin_app_sub_C"/>
</dbReference>
<keyword evidence="4 11" id="KW-0813">Transport</keyword>
<dbReference type="AlphaFoldDB" id="A0A8T2Q853"/>
<dbReference type="SUPFAM" id="SSF49348">
    <property type="entry name" value="Clathrin adaptor appendage domain"/>
    <property type="match status" value="1"/>
</dbReference>
<dbReference type="GO" id="GO:0030665">
    <property type="term" value="C:clathrin-coated vesicle membrane"/>
    <property type="evidence" value="ECO:0007669"/>
    <property type="project" value="UniProtKB-SubCell"/>
</dbReference>
<dbReference type="Gene3D" id="2.60.40.1150">
    <property type="match status" value="1"/>
</dbReference>
<dbReference type="PANTHER" id="PTHR11134">
    <property type="entry name" value="ADAPTOR COMPLEX SUBUNIT BETA FAMILY MEMBER"/>
    <property type="match status" value="1"/>
</dbReference>
<dbReference type="InterPro" id="IPR026739">
    <property type="entry name" value="AP_beta"/>
</dbReference>
<feature type="domain" description="Clathrin adaptor alpha/beta/gamma-adaptin appendage Ig-like subdomain" evidence="13">
    <location>
        <begin position="666"/>
        <end position="776"/>
    </location>
</feature>
<evidence type="ECO:0000259" key="14">
    <source>
        <dbReference type="SMART" id="SM01020"/>
    </source>
</evidence>
<proteinExistence type="inferred from homology"/>
<dbReference type="InterPro" id="IPR008152">
    <property type="entry name" value="Clathrin_a/b/g-adaptin_app_Ig"/>
</dbReference>
<evidence type="ECO:0000259" key="13">
    <source>
        <dbReference type="SMART" id="SM00809"/>
    </source>
</evidence>
<dbReference type="GO" id="GO:0005794">
    <property type="term" value="C:Golgi apparatus"/>
    <property type="evidence" value="ECO:0007669"/>
    <property type="project" value="UniProtKB-SubCell"/>
</dbReference>
<comment type="caution">
    <text evidence="15">The sequence shown here is derived from an EMBL/GenBank/DDBJ whole genome shotgun (WGS) entry which is preliminary data.</text>
</comment>
<dbReference type="Pfam" id="PF01602">
    <property type="entry name" value="Adaptin_N"/>
    <property type="match status" value="1"/>
</dbReference>
<feature type="region of interest" description="Disordered" evidence="12">
    <location>
        <begin position="585"/>
        <end position="616"/>
    </location>
</feature>
<dbReference type="Gene3D" id="1.25.10.10">
    <property type="entry name" value="Leucine-rich Repeat Variant"/>
    <property type="match status" value="1"/>
</dbReference>